<evidence type="ECO:0000256" key="2">
    <source>
        <dbReference type="ARBA" id="ARBA00022475"/>
    </source>
</evidence>
<feature type="transmembrane region" description="Helical" evidence="6">
    <location>
        <begin position="456"/>
        <end position="479"/>
    </location>
</feature>
<feature type="transmembrane region" description="Helical" evidence="6">
    <location>
        <begin position="330"/>
        <end position="351"/>
    </location>
</feature>
<protein>
    <submittedName>
        <fullName evidence="7">AbgT family transporter</fullName>
    </submittedName>
</protein>
<feature type="transmembrane region" description="Helical" evidence="6">
    <location>
        <begin position="220"/>
        <end position="238"/>
    </location>
</feature>
<reference evidence="7" key="2">
    <citation type="submission" date="2021-04" db="EMBL/GenBank/DDBJ databases">
        <authorList>
            <person name="Gilroy R."/>
        </authorList>
    </citation>
    <scope>NUCLEOTIDE SEQUENCE</scope>
    <source>
        <strain evidence="7">CHK183-5548</strain>
    </source>
</reference>
<keyword evidence="2" id="KW-1003">Cell membrane</keyword>
<evidence type="ECO:0000256" key="3">
    <source>
        <dbReference type="ARBA" id="ARBA00022692"/>
    </source>
</evidence>
<keyword evidence="3 6" id="KW-0812">Transmembrane</keyword>
<feature type="transmembrane region" description="Helical" evidence="6">
    <location>
        <begin position="432"/>
        <end position="450"/>
    </location>
</feature>
<feature type="transmembrane region" description="Helical" evidence="6">
    <location>
        <begin position="194"/>
        <end position="214"/>
    </location>
</feature>
<feature type="transmembrane region" description="Helical" evidence="6">
    <location>
        <begin position="161"/>
        <end position="187"/>
    </location>
</feature>
<dbReference type="EMBL" id="DWWL01000074">
    <property type="protein sequence ID" value="HJC48645.1"/>
    <property type="molecule type" value="Genomic_DNA"/>
</dbReference>
<dbReference type="InterPro" id="IPR051679">
    <property type="entry name" value="DASS-Related_Transporters"/>
</dbReference>
<comment type="subcellular location">
    <subcellularLocation>
        <location evidence="1">Cell membrane</location>
        <topology evidence="1">Multi-pass membrane protein</topology>
    </subcellularLocation>
</comment>
<dbReference type="PANTHER" id="PTHR43652:SF2">
    <property type="entry name" value="BASIC AMINO ACID ANTIPORTER YFCC-RELATED"/>
    <property type="match status" value="1"/>
</dbReference>
<keyword evidence="5 6" id="KW-0472">Membrane</keyword>
<feature type="transmembrane region" description="Helical" evidence="6">
    <location>
        <begin position="136"/>
        <end position="155"/>
    </location>
</feature>
<feature type="transmembrane region" description="Helical" evidence="6">
    <location>
        <begin position="298"/>
        <end position="318"/>
    </location>
</feature>
<accession>A0A9D2T861</accession>
<comment type="caution">
    <text evidence="7">The sequence shown here is derived from an EMBL/GenBank/DDBJ whole genome shotgun (WGS) entry which is preliminary data.</text>
</comment>
<feature type="transmembrane region" description="Helical" evidence="6">
    <location>
        <begin position="275"/>
        <end position="292"/>
    </location>
</feature>
<evidence type="ECO:0000256" key="4">
    <source>
        <dbReference type="ARBA" id="ARBA00022989"/>
    </source>
</evidence>
<dbReference type="GO" id="GO:0005886">
    <property type="term" value="C:plasma membrane"/>
    <property type="evidence" value="ECO:0007669"/>
    <property type="project" value="UniProtKB-SubCell"/>
</dbReference>
<dbReference type="AlphaFoldDB" id="A0A9D2T861"/>
<evidence type="ECO:0000256" key="6">
    <source>
        <dbReference type="SAM" id="Phobius"/>
    </source>
</evidence>
<feature type="transmembrane region" description="Helical" evidence="6">
    <location>
        <begin position="21"/>
        <end position="44"/>
    </location>
</feature>
<dbReference type="InterPro" id="IPR018385">
    <property type="entry name" value="C4_dicarb_anaerob_car-like"/>
</dbReference>
<feature type="transmembrane region" description="Helical" evidence="6">
    <location>
        <begin position="94"/>
        <end position="115"/>
    </location>
</feature>
<keyword evidence="4 6" id="KW-1133">Transmembrane helix</keyword>
<evidence type="ECO:0000256" key="5">
    <source>
        <dbReference type="ARBA" id="ARBA00023136"/>
    </source>
</evidence>
<proteinExistence type="predicted"/>
<organism evidence="7 8">
    <name type="scientific">Candidatus Lachnoclostridium pullistercoris</name>
    <dbReference type="NCBI Taxonomy" id="2838632"/>
    <lineage>
        <taxon>Bacteria</taxon>
        <taxon>Bacillati</taxon>
        <taxon>Bacillota</taxon>
        <taxon>Clostridia</taxon>
        <taxon>Lachnospirales</taxon>
        <taxon>Lachnospiraceae</taxon>
    </lineage>
</organism>
<gene>
    <name evidence="7" type="ORF">IAA04_11390</name>
</gene>
<dbReference type="Proteomes" id="UP000823883">
    <property type="component" value="Unassembled WGS sequence"/>
</dbReference>
<dbReference type="PANTHER" id="PTHR43652">
    <property type="entry name" value="BASIC AMINO ACID ANTIPORTER YFCC-RELATED"/>
    <property type="match status" value="1"/>
</dbReference>
<dbReference type="Pfam" id="PF03606">
    <property type="entry name" value="DcuC"/>
    <property type="match status" value="1"/>
</dbReference>
<evidence type="ECO:0000313" key="7">
    <source>
        <dbReference type="EMBL" id="HJC48645.1"/>
    </source>
</evidence>
<evidence type="ECO:0000256" key="1">
    <source>
        <dbReference type="ARBA" id="ARBA00004651"/>
    </source>
</evidence>
<reference evidence="7" key="1">
    <citation type="journal article" date="2021" name="PeerJ">
        <title>Extensive microbial diversity within the chicken gut microbiome revealed by metagenomics and culture.</title>
        <authorList>
            <person name="Gilroy R."/>
            <person name="Ravi A."/>
            <person name="Getino M."/>
            <person name="Pursley I."/>
            <person name="Horton D.L."/>
            <person name="Alikhan N.F."/>
            <person name="Baker D."/>
            <person name="Gharbi K."/>
            <person name="Hall N."/>
            <person name="Watson M."/>
            <person name="Adriaenssens E.M."/>
            <person name="Foster-Nyarko E."/>
            <person name="Jarju S."/>
            <person name="Secka A."/>
            <person name="Antonio M."/>
            <person name="Oren A."/>
            <person name="Chaudhuri R.R."/>
            <person name="La Ragione R."/>
            <person name="Hildebrand F."/>
            <person name="Pallen M.J."/>
        </authorList>
    </citation>
    <scope>NUCLEOTIDE SEQUENCE</scope>
    <source>
        <strain evidence="7">CHK183-5548</strain>
    </source>
</reference>
<sequence length="481" mass="52678">MRAAESARREGKVMEKKKIRLRMPHVFVILFFLVLAASISTWIIPPGQFDYEAVDVNGTVRELVVPGSFHYIDRSEASPTGIIDFFCSFHRGMIAGAEIMMMIFIVNAAFGMIVKTGAFDCMMGALLRKFEGKEKVLVPLFFLIFALGATLFGMWNDFNGLIPIMVGMGVALGYDALFGFSIIILGIGIGFASALMNPYTIVIAQSIAGIPVYSNPEIRVIMFAVFSAMSLWWIFRYGKKIKADPSKSLMAGEKTKFHFDRNELVKLKVGTKEKLVLADIAVCLLIIMYGFLRSGWGTIELTGVFLMMGIVAAAIYRWSPNRIAEEFINGCADIVFGALIVGIARATLVVLEDGMVIDTIINSMASLLTGLPASIAAQGMLLIETLINFIIPSGSGQATTIIPVMAPLGDLIGVSREMTVLTFQMGDGFSNLLWPTANIAIGCGISGVPLSKWWKFFLPLFGMMYVVQMLLIVFAQLFLGF</sequence>
<evidence type="ECO:0000313" key="8">
    <source>
        <dbReference type="Proteomes" id="UP000823883"/>
    </source>
</evidence>
<name>A0A9D2T861_9FIRM</name>